<proteinExistence type="predicted"/>
<reference evidence="1 2" key="1">
    <citation type="journal article" date="2019" name="Genome Biol. Evol.">
        <title>Insights into the evolution of the New World diploid cottons (Gossypium, subgenus Houzingenia) based on genome sequencing.</title>
        <authorList>
            <person name="Grover C.E."/>
            <person name="Arick M.A. 2nd"/>
            <person name="Thrash A."/>
            <person name="Conover J.L."/>
            <person name="Sanders W.S."/>
            <person name="Peterson D.G."/>
            <person name="Frelichowski J.E."/>
            <person name="Scheffler J.A."/>
            <person name="Scheffler B.E."/>
            <person name="Wendel J.F."/>
        </authorList>
    </citation>
    <scope>NUCLEOTIDE SEQUENCE [LARGE SCALE GENOMIC DNA]</scope>
    <source>
        <strain evidence="1">8</strain>
        <tissue evidence="1">Leaf</tissue>
    </source>
</reference>
<name>A0A7J9DPH8_9ROSI</name>
<comment type="caution">
    <text evidence="1">The sequence shown here is derived from an EMBL/GenBank/DDBJ whole genome shotgun (WGS) entry which is preliminary data.</text>
</comment>
<dbReference type="EMBL" id="JABEZW010000004">
    <property type="protein sequence ID" value="MBA0762315.1"/>
    <property type="molecule type" value="Genomic_DNA"/>
</dbReference>
<dbReference type="AlphaFoldDB" id="A0A7J9DPH8"/>
<accession>A0A7J9DPH8</accession>
<keyword evidence="2" id="KW-1185">Reference proteome</keyword>
<sequence>MLNRKPHGWCPTISCIDVGTSIGSLYSGYGEPLAMRRYWY</sequence>
<dbReference type="Proteomes" id="UP000593568">
    <property type="component" value="Unassembled WGS sequence"/>
</dbReference>
<protein>
    <submittedName>
        <fullName evidence="1">Uncharacterized protein</fullName>
    </submittedName>
</protein>
<gene>
    <name evidence="1" type="ORF">Gotri_011949</name>
</gene>
<evidence type="ECO:0000313" key="1">
    <source>
        <dbReference type="EMBL" id="MBA0762315.1"/>
    </source>
</evidence>
<evidence type="ECO:0000313" key="2">
    <source>
        <dbReference type="Proteomes" id="UP000593568"/>
    </source>
</evidence>
<organism evidence="1 2">
    <name type="scientific">Gossypium trilobum</name>
    <dbReference type="NCBI Taxonomy" id="34281"/>
    <lineage>
        <taxon>Eukaryota</taxon>
        <taxon>Viridiplantae</taxon>
        <taxon>Streptophyta</taxon>
        <taxon>Embryophyta</taxon>
        <taxon>Tracheophyta</taxon>
        <taxon>Spermatophyta</taxon>
        <taxon>Magnoliopsida</taxon>
        <taxon>eudicotyledons</taxon>
        <taxon>Gunneridae</taxon>
        <taxon>Pentapetalae</taxon>
        <taxon>rosids</taxon>
        <taxon>malvids</taxon>
        <taxon>Malvales</taxon>
        <taxon>Malvaceae</taxon>
        <taxon>Malvoideae</taxon>
        <taxon>Gossypium</taxon>
    </lineage>
</organism>